<accession>A0ABQ3MDQ9</accession>
<name>A0ABQ3MDQ9_9PSEU</name>
<sequence length="113" mass="12478">MVPVALAGLRAELGEARDLARQLAGLTPEQADSSWCDQLEDEYHDVDVSQATMARQLARWRLDHPDAPGLDELADLVAEVEPVRQELLRQLARLRFARGTSGVHVLPAAREDA</sequence>
<dbReference type="EMBL" id="BNAR01000004">
    <property type="protein sequence ID" value="GHH38943.1"/>
    <property type="molecule type" value="Genomic_DNA"/>
</dbReference>
<dbReference type="Proteomes" id="UP000605568">
    <property type="component" value="Unassembled WGS sequence"/>
</dbReference>
<gene>
    <name evidence="1" type="ORF">GCM10017774_29680</name>
</gene>
<reference evidence="2" key="1">
    <citation type="journal article" date="2019" name="Int. J. Syst. Evol. Microbiol.">
        <title>The Global Catalogue of Microorganisms (GCM) 10K type strain sequencing project: providing services to taxonomists for standard genome sequencing and annotation.</title>
        <authorList>
            <consortium name="The Broad Institute Genomics Platform"/>
            <consortium name="The Broad Institute Genome Sequencing Center for Infectious Disease"/>
            <person name="Wu L."/>
            <person name="Ma J."/>
        </authorList>
    </citation>
    <scope>NUCLEOTIDE SEQUENCE [LARGE SCALE GENOMIC DNA]</scope>
    <source>
        <strain evidence="2">CGMCC 4.7367</strain>
    </source>
</reference>
<protein>
    <submittedName>
        <fullName evidence="1">Uncharacterized protein</fullName>
    </submittedName>
</protein>
<keyword evidence="2" id="KW-1185">Reference proteome</keyword>
<evidence type="ECO:0000313" key="1">
    <source>
        <dbReference type="EMBL" id="GHH38943.1"/>
    </source>
</evidence>
<proteinExistence type="predicted"/>
<comment type="caution">
    <text evidence="1">The sequence shown here is derived from an EMBL/GenBank/DDBJ whole genome shotgun (WGS) entry which is preliminary data.</text>
</comment>
<evidence type="ECO:0000313" key="2">
    <source>
        <dbReference type="Proteomes" id="UP000605568"/>
    </source>
</evidence>
<organism evidence="1 2">
    <name type="scientific">Lentzea cavernae</name>
    <dbReference type="NCBI Taxonomy" id="2020703"/>
    <lineage>
        <taxon>Bacteria</taxon>
        <taxon>Bacillati</taxon>
        <taxon>Actinomycetota</taxon>
        <taxon>Actinomycetes</taxon>
        <taxon>Pseudonocardiales</taxon>
        <taxon>Pseudonocardiaceae</taxon>
        <taxon>Lentzea</taxon>
    </lineage>
</organism>